<dbReference type="InterPro" id="IPR009027">
    <property type="entry name" value="Ribosomal_bL9/RNase_H1_N"/>
</dbReference>
<dbReference type="Pfam" id="PF03948">
    <property type="entry name" value="Ribosomal_L9_C"/>
    <property type="match status" value="1"/>
</dbReference>
<dbReference type="Gene3D" id="3.10.430.100">
    <property type="entry name" value="Ribosomal protein L9, C-terminal domain"/>
    <property type="match status" value="1"/>
</dbReference>
<dbReference type="GO" id="GO:0019843">
    <property type="term" value="F:rRNA binding"/>
    <property type="evidence" value="ECO:0007669"/>
    <property type="project" value="UniProtKB-UniRule"/>
</dbReference>
<organism evidence="9 10">
    <name type="scientific">Parashewanella spongiae</name>
    <dbReference type="NCBI Taxonomy" id="342950"/>
    <lineage>
        <taxon>Bacteria</taxon>
        <taxon>Pseudomonadati</taxon>
        <taxon>Pseudomonadota</taxon>
        <taxon>Gammaproteobacteria</taxon>
        <taxon>Alteromonadales</taxon>
        <taxon>Shewanellaceae</taxon>
        <taxon>Parashewanella</taxon>
    </lineage>
</organism>
<dbReference type="InterPro" id="IPR020594">
    <property type="entry name" value="Ribosomal_bL9_bac/chp"/>
</dbReference>
<name>A0A3A6UC61_9GAMM</name>
<comment type="caution">
    <text evidence="9">The sequence shown here is derived from an EMBL/GenBank/DDBJ whole genome shotgun (WGS) entry which is preliminary data.</text>
</comment>
<dbReference type="InterPro" id="IPR036935">
    <property type="entry name" value="Ribosomal_bL9_N_sf"/>
</dbReference>
<protein>
    <recommendedName>
        <fullName evidence="6 7">Large ribosomal subunit protein bL9</fullName>
    </recommendedName>
</protein>
<dbReference type="SUPFAM" id="SSF55653">
    <property type="entry name" value="Ribosomal protein L9 C-domain"/>
    <property type="match status" value="1"/>
</dbReference>
<dbReference type="EMBL" id="QYYH01000061">
    <property type="protein sequence ID" value="RJY14693.1"/>
    <property type="molecule type" value="Genomic_DNA"/>
</dbReference>
<comment type="similarity">
    <text evidence="1 7">Belongs to the bacterial ribosomal protein bL9 family.</text>
</comment>
<evidence type="ECO:0000256" key="7">
    <source>
        <dbReference type="HAMAP-Rule" id="MF_00503"/>
    </source>
</evidence>
<dbReference type="Pfam" id="PF01281">
    <property type="entry name" value="Ribosomal_L9_N"/>
    <property type="match status" value="1"/>
</dbReference>
<evidence type="ECO:0000256" key="1">
    <source>
        <dbReference type="ARBA" id="ARBA00010605"/>
    </source>
</evidence>
<dbReference type="SUPFAM" id="SSF55658">
    <property type="entry name" value="L9 N-domain-like"/>
    <property type="match status" value="1"/>
</dbReference>
<dbReference type="PANTHER" id="PTHR21368">
    <property type="entry name" value="50S RIBOSOMAL PROTEIN L9"/>
    <property type="match status" value="1"/>
</dbReference>
<keyword evidence="10" id="KW-1185">Reference proteome</keyword>
<dbReference type="Proteomes" id="UP000273022">
    <property type="component" value="Unassembled WGS sequence"/>
</dbReference>
<dbReference type="GO" id="GO:0005840">
    <property type="term" value="C:ribosome"/>
    <property type="evidence" value="ECO:0007669"/>
    <property type="project" value="UniProtKB-KW"/>
</dbReference>
<keyword evidence="2 7" id="KW-0699">rRNA-binding</keyword>
<evidence type="ECO:0000259" key="8">
    <source>
        <dbReference type="PROSITE" id="PS00651"/>
    </source>
</evidence>
<dbReference type="HAMAP" id="MF_00503">
    <property type="entry name" value="Ribosomal_bL9"/>
    <property type="match status" value="1"/>
</dbReference>
<dbReference type="OrthoDB" id="9788336at2"/>
<dbReference type="Gene3D" id="3.40.5.10">
    <property type="entry name" value="Ribosomal protein L9, N-terminal domain"/>
    <property type="match status" value="1"/>
</dbReference>
<reference evidence="9 10" key="1">
    <citation type="submission" date="2018-09" db="EMBL/GenBank/DDBJ databases">
        <title>Phylogeny of the Shewanellaceae, and recommendation for two new genera, Pseudoshewanella and Parashewanella.</title>
        <authorList>
            <person name="Wang G."/>
        </authorList>
    </citation>
    <scope>NUCLEOTIDE SEQUENCE [LARGE SCALE GENOMIC DNA]</scope>
    <source>
        <strain evidence="9 10">KCTC 22492</strain>
    </source>
</reference>
<dbReference type="GO" id="GO:0003735">
    <property type="term" value="F:structural constituent of ribosome"/>
    <property type="evidence" value="ECO:0007669"/>
    <property type="project" value="InterPro"/>
</dbReference>
<dbReference type="FunFam" id="3.10.430.100:FF:000001">
    <property type="entry name" value="50S ribosomal protein L9"/>
    <property type="match status" value="1"/>
</dbReference>
<dbReference type="GO" id="GO:0006412">
    <property type="term" value="P:translation"/>
    <property type="evidence" value="ECO:0007669"/>
    <property type="project" value="UniProtKB-UniRule"/>
</dbReference>
<evidence type="ECO:0000256" key="5">
    <source>
        <dbReference type="ARBA" id="ARBA00023274"/>
    </source>
</evidence>
<evidence type="ECO:0000313" key="10">
    <source>
        <dbReference type="Proteomes" id="UP000273022"/>
    </source>
</evidence>
<evidence type="ECO:0000313" key="9">
    <source>
        <dbReference type="EMBL" id="RJY14693.1"/>
    </source>
</evidence>
<dbReference type="InterPro" id="IPR020070">
    <property type="entry name" value="Ribosomal_bL9_N"/>
</dbReference>
<dbReference type="RefSeq" id="WP_121853652.1">
    <property type="nucleotide sequence ID" value="NZ_CP037952.1"/>
</dbReference>
<keyword evidence="3 7" id="KW-0694">RNA-binding</keyword>
<dbReference type="InterPro" id="IPR036791">
    <property type="entry name" value="Ribosomal_bL9_C_sf"/>
</dbReference>
<evidence type="ECO:0000256" key="6">
    <source>
        <dbReference type="ARBA" id="ARBA00035292"/>
    </source>
</evidence>
<keyword evidence="5 7" id="KW-0687">Ribonucleoprotein</keyword>
<dbReference type="NCBIfam" id="TIGR00158">
    <property type="entry name" value="L9"/>
    <property type="match status" value="1"/>
</dbReference>
<evidence type="ECO:0000256" key="3">
    <source>
        <dbReference type="ARBA" id="ARBA00022884"/>
    </source>
</evidence>
<dbReference type="PROSITE" id="PS00651">
    <property type="entry name" value="RIBOSOMAL_L9"/>
    <property type="match status" value="1"/>
</dbReference>
<comment type="function">
    <text evidence="7">Binds to the 23S rRNA.</text>
</comment>
<dbReference type="InterPro" id="IPR000244">
    <property type="entry name" value="Ribosomal_bL9"/>
</dbReference>
<sequence>MFVILLDKIANLGNLGDKVSVKSGYARNFLLPQGKAVVANEENEKFFQERRQELEAKLAEGLAAATARAEKLSALESVVLASKAGDEGKLFGSIGTRDIADAVTAAGVELAKAEVRMPHGALRHTGDFDVEVQLHTEVKTTVKVSVIAEA</sequence>
<accession>A0A3A6UC61</accession>
<evidence type="ECO:0000256" key="4">
    <source>
        <dbReference type="ARBA" id="ARBA00022980"/>
    </source>
</evidence>
<feature type="domain" description="Ribosomal protein L9" evidence="8">
    <location>
        <begin position="13"/>
        <end position="40"/>
    </location>
</feature>
<gene>
    <name evidence="7" type="primary">rplI</name>
    <name evidence="9" type="ORF">D5R81_10820</name>
</gene>
<dbReference type="AlphaFoldDB" id="A0A3A6UC61"/>
<dbReference type="InterPro" id="IPR020069">
    <property type="entry name" value="Ribosomal_bL9_C"/>
</dbReference>
<keyword evidence="4 7" id="KW-0689">Ribosomal protein</keyword>
<proteinExistence type="inferred from homology"/>
<evidence type="ECO:0000256" key="2">
    <source>
        <dbReference type="ARBA" id="ARBA00022730"/>
    </source>
</evidence>
<dbReference type="GO" id="GO:1990904">
    <property type="term" value="C:ribonucleoprotein complex"/>
    <property type="evidence" value="ECO:0007669"/>
    <property type="project" value="UniProtKB-KW"/>
</dbReference>